<organism evidence="3 4">
    <name type="scientific">Arthrobacter oryzae</name>
    <dbReference type="NCBI Taxonomy" id="409290"/>
    <lineage>
        <taxon>Bacteria</taxon>
        <taxon>Bacillati</taxon>
        <taxon>Actinomycetota</taxon>
        <taxon>Actinomycetes</taxon>
        <taxon>Micrococcales</taxon>
        <taxon>Micrococcaceae</taxon>
        <taxon>Arthrobacter</taxon>
    </lineage>
</organism>
<dbReference type="RefSeq" id="WP_120950049.1">
    <property type="nucleotide sequence ID" value="NZ_RBIR01000001.1"/>
</dbReference>
<dbReference type="Pfam" id="PF08378">
    <property type="entry name" value="NERD"/>
    <property type="match status" value="1"/>
</dbReference>
<keyword evidence="1" id="KW-1133">Transmembrane helix</keyword>
<evidence type="ECO:0000256" key="1">
    <source>
        <dbReference type="SAM" id="Phobius"/>
    </source>
</evidence>
<dbReference type="PROSITE" id="PS50965">
    <property type="entry name" value="NERD"/>
    <property type="match status" value="1"/>
</dbReference>
<name>A0A495FLQ9_9MICC</name>
<keyword evidence="1" id="KW-0812">Transmembrane</keyword>
<dbReference type="AlphaFoldDB" id="A0A495FLQ9"/>
<dbReference type="OrthoDB" id="5793358at2"/>
<gene>
    <name evidence="3" type="ORF">C8D78_0228</name>
</gene>
<accession>A0A495FLQ9</accession>
<evidence type="ECO:0000313" key="3">
    <source>
        <dbReference type="EMBL" id="RKR29912.1"/>
    </source>
</evidence>
<dbReference type="Proteomes" id="UP000276055">
    <property type="component" value="Unassembled WGS sequence"/>
</dbReference>
<proteinExistence type="predicted"/>
<comment type="caution">
    <text evidence="3">The sequence shown here is derived from an EMBL/GenBank/DDBJ whole genome shotgun (WGS) entry which is preliminary data.</text>
</comment>
<protein>
    <submittedName>
        <fullName evidence="3">Nuclease-like protein</fullName>
    </submittedName>
</protein>
<keyword evidence="1" id="KW-0472">Membrane</keyword>
<evidence type="ECO:0000259" key="2">
    <source>
        <dbReference type="PROSITE" id="PS50965"/>
    </source>
</evidence>
<reference evidence="3 4" key="1">
    <citation type="submission" date="2018-10" db="EMBL/GenBank/DDBJ databases">
        <title>Genomic Encyclopedia of Type Strains, Phase IV (KMG-IV): sequencing the most valuable type-strain genomes for metagenomic binning, comparative biology and taxonomic classification.</title>
        <authorList>
            <person name="Goeker M."/>
        </authorList>
    </citation>
    <scope>NUCLEOTIDE SEQUENCE [LARGE SCALE GENOMIC DNA]</scope>
    <source>
        <strain evidence="3 4">DSM 25586</strain>
    </source>
</reference>
<sequence length="273" mass="29191">MSAGPGPRPLTERFAAQSVIEEVLALQDLVPPRSLPRRIFGGSPLSDASLPWYQGALGEIAVGRILAGLGPEWLVLHAVPVGSGWSDIDHVLVGPAGVFTLNTKNHAGQSVWVAGQTLMVSGTKQRHLYNSAHEAARAAKLLSTAAGVTVQVTGVLVIVGPRRLTIREKPRHVMVLTERQLLASLQRRKAVLNAAQIQNIASAAVTARTWHTKPAAPGNTEELRRKFAALQHLVDQARRRRVAWLLGVPAVGFLMLNPAGPLAAAIVNALTNR</sequence>
<dbReference type="EMBL" id="RBIR01000001">
    <property type="protein sequence ID" value="RKR29912.1"/>
    <property type="molecule type" value="Genomic_DNA"/>
</dbReference>
<dbReference type="InterPro" id="IPR011528">
    <property type="entry name" value="NERD"/>
</dbReference>
<feature type="transmembrane region" description="Helical" evidence="1">
    <location>
        <begin position="242"/>
        <end position="267"/>
    </location>
</feature>
<feature type="domain" description="NERD" evidence="2">
    <location>
        <begin position="54"/>
        <end position="165"/>
    </location>
</feature>
<evidence type="ECO:0000313" key="4">
    <source>
        <dbReference type="Proteomes" id="UP000276055"/>
    </source>
</evidence>